<evidence type="ECO:0000256" key="2">
    <source>
        <dbReference type="HAMAP-Rule" id="MF_01411"/>
    </source>
</evidence>
<gene>
    <name evidence="2" type="primary">lptD</name>
    <name evidence="5" type="ORF">HY57_06390</name>
</gene>
<feature type="chain" id="PRO_5008981474" description="LPS-assembly protein LptD" evidence="2">
    <location>
        <begin position="32"/>
        <end position="825"/>
    </location>
</feature>
<dbReference type="RefSeq" id="WP_019464318.1">
    <property type="nucleotide sequence ID" value="NZ_ALOY01000120.1"/>
</dbReference>
<name>A0A075JXW0_9GAMM</name>
<feature type="region of interest" description="Disordered" evidence="3">
    <location>
        <begin position="29"/>
        <end position="55"/>
    </location>
</feature>
<dbReference type="PANTHER" id="PTHR30189:SF1">
    <property type="entry name" value="LPS-ASSEMBLY PROTEIN LPTD"/>
    <property type="match status" value="1"/>
</dbReference>
<comment type="subcellular location">
    <subcellularLocation>
        <location evidence="2">Cell outer membrane</location>
    </subcellularLocation>
</comment>
<dbReference type="AlphaFoldDB" id="A0A075JXW0"/>
<feature type="compositionally biased region" description="Low complexity" evidence="3">
    <location>
        <begin position="31"/>
        <end position="40"/>
    </location>
</feature>
<dbReference type="Pfam" id="PF04453">
    <property type="entry name" value="LptD"/>
    <property type="match status" value="1"/>
</dbReference>
<feature type="domain" description="LptD C-terminal" evidence="4">
    <location>
        <begin position="351"/>
        <end position="742"/>
    </location>
</feature>
<proteinExistence type="inferred from homology"/>
<keyword evidence="6" id="KW-1185">Reference proteome</keyword>
<evidence type="ECO:0000313" key="6">
    <source>
        <dbReference type="Proteomes" id="UP000027987"/>
    </source>
</evidence>
<organism evidence="5 6">
    <name type="scientific">Dyella japonica A8</name>
    <dbReference type="NCBI Taxonomy" id="1217721"/>
    <lineage>
        <taxon>Bacteria</taxon>
        <taxon>Pseudomonadati</taxon>
        <taxon>Pseudomonadota</taxon>
        <taxon>Gammaproteobacteria</taxon>
        <taxon>Lysobacterales</taxon>
        <taxon>Rhodanobacteraceae</taxon>
        <taxon>Dyella</taxon>
    </lineage>
</organism>
<feature type="compositionally biased region" description="Pro residues" evidence="3">
    <location>
        <begin position="41"/>
        <end position="52"/>
    </location>
</feature>
<evidence type="ECO:0000313" key="5">
    <source>
        <dbReference type="EMBL" id="AIF46921.1"/>
    </source>
</evidence>
<keyword evidence="1 2" id="KW-0998">Cell outer membrane</keyword>
<dbReference type="GO" id="GO:0015920">
    <property type="term" value="P:lipopolysaccharide transport"/>
    <property type="evidence" value="ECO:0007669"/>
    <property type="project" value="InterPro"/>
</dbReference>
<dbReference type="GO" id="GO:0043165">
    <property type="term" value="P:Gram-negative-bacterium-type cell outer membrane assembly"/>
    <property type="evidence" value="ECO:0007669"/>
    <property type="project" value="UniProtKB-UniRule"/>
</dbReference>
<dbReference type="PATRIC" id="fig|1217721.7.peg.1333"/>
<dbReference type="InterPro" id="IPR020889">
    <property type="entry name" value="LipoPS_assembly_LptD"/>
</dbReference>
<sequence precursor="true">MTPKLPPRHLPPRRLLAVAAALALFGSPVEAQSAPDQPVAPDQPSPAPPPSNTAPAAVSNCPLGAFRCPPRPLNFSMCRPNAMLSFYDPTMSKDSSVRETSNTFVSAQRVDGSNQTVYHLEGDVKLDRADQRLQADVADYNNDTTDYDARGNVRYQEAGQLMSTDHMRGNQDASTATADNVAFQMLTTRGNGVATQGQLLDDQRSRYLNATYSTCDVGNHVWEIRGKDIRMDKETGEGVAHDATMSVYGFPLFWLPTFTFPIDDRRKTGFLTPTIGNSSRSGFTVSTPYYLNLAPNYDATLDPRIYTDRGAMLAGEFRYLVPGSLGQMNFEYLPNDRGDNDPDSTAVTKGKDRWLLKYYDSTHLYGPWSLNVGVNRASDRNYMRDFGDDLYTTTISQLVSSTYISGGGKWGKAYWNASLGADYYQNVDYSLPDSSVQYKRWPRATFNVDYPINRWLDVGANTEAVAFRKNDSVEGNRLDLYPYIQANFQGAAWFVKPRVAYRYTGYDLTGNYQQYGYYGLLGQGQASPFSSSSPSRSLPVVSVDSGLVFDRSMSLFGTSYTQTLEPRLYYLYVPYRNQDNIPLFDTNLMSFDTWELFTPNTYSGADRQINANNLSAMLTTRLLDDNGVERVSASFGQIRYFTQQRVQTPNSNNTVTPPTNWSGSDYVIDLTTQLNDDWKVTSQYQWNPNTSLTDLGAIGLQMRIKTDGILNFSYRYRRQPGTESPLLEQYDASVVYPVSDRWRLIGHWTYSVLDKRTVEALAGVEYDTCCVAWRLVGRHYVNTYNYNTQLGSANTAVMLEVEFKGLTNFTGQSENALRNGILGYQ</sequence>
<dbReference type="PANTHER" id="PTHR30189">
    <property type="entry name" value="LPS-ASSEMBLY PROTEIN"/>
    <property type="match status" value="1"/>
</dbReference>
<dbReference type="InterPro" id="IPR007543">
    <property type="entry name" value="LptD_C"/>
</dbReference>
<evidence type="ECO:0000256" key="3">
    <source>
        <dbReference type="SAM" id="MobiDB-lite"/>
    </source>
</evidence>
<dbReference type="HAMAP" id="MF_01411">
    <property type="entry name" value="LPS_assembly_LptD"/>
    <property type="match status" value="1"/>
</dbReference>
<comment type="function">
    <text evidence="2">Together with LptE, is involved in the assembly of lipopolysaccharide (LPS) at the surface of the outer membrane.</text>
</comment>
<reference evidence="5 6" key="1">
    <citation type="submission" date="2014-07" db="EMBL/GenBank/DDBJ databases">
        <title>Complete Genome Sequence of Dyella japonica Strain A8 Isolated from Malaysian Tropical Soil.</title>
        <authorList>
            <person name="Hui R.K.H."/>
            <person name="Chen J.-W."/>
            <person name="Chan K.-G."/>
            <person name="Leung F.C.C."/>
        </authorList>
    </citation>
    <scope>NUCLEOTIDE SEQUENCE [LARGE SCALE GENOMIC DNA]</scope>
    <source>
        <strain evidence="5 6">A8</strain>
    </source>
</reference>
<protein>
    <recommendedName>
        <fullName evidence="2">LPS-assembly protein LptD</fullName>
    </recommendedName>
</protein>
<feature type="signal peptide" evidence="2">
    <location>
        <begin position="1"/>
        <end position="31"/>
    </location>
</feature>
<dbReference type="Proteomes" id="UP000027987">
    <property type="component" value="Chromosome"/>
</dbReference>
<evidence type="ECO:0000259" key="4">
    <source>
        <dbReference type="Pfam" id="PF04453"/>
    </source>
</evidence>
<dbReference type="InterPro" id="IPR050218">
    <property type="entry name" value="LptD"/>
</dbReference>
<comment type="subunit">
    <text evidence="2">Component of the lipopolysaccharide transport and assembly complex. Interacts with LptE and LptA.</text>
</comment>
<dbReference type="KEGG" id="dja:HY57_06390"/>
<comment type="caution">
    <text evidence="2">Lacks conserved residue(s) required for the propagation of feature annotation.</text>
</comment>
<accession>A0A075JXW0</accession>
<keyword evidence="2" id="KW-0732">Signal</keyword>
<keyword evidence="2" id="KW-0472">Membrane</keyword>
<dbReference type="STRING" id="1217721.HY57_06390"/>
<comment type="similarity">
    <text evidence="2">Belongs to the LptD family.</text>
</comment>
<dbReference type="HOGENOM" id="CLU_009039_0_0_6"/>
<dbReference type="GO" id="GO:1990351">
    <property type="term" value="C:transporter complex"/>
    <property type="evidence" value="ECO:0007669"/>
    <property type="project" value="TreeGrafter"/>
</dbReference>
<dbReference type="GO" id="GO:0009279">
    <property type="term" value="C:cell outer membrane"/>
    <property type="evidence" value="ECO:0007669"/>
    <property type="project" value="UniProtKB-SubCell"/>
</dbReference>
<evidence type="ECO:0000256" key="1">
    <source>
        <dbReference type="ARBA" id="ARBA00023237"/>
    </source>
</evidence>
<dbReference type="EMBL" id="CP008884">
    <property type="protein sequence ID" value="AIF46921.1"/>
    <property type="molecule type" value="Genomic_DNA"/>
</dbReference>